<dbReference type="Proteomes" id="UP001465668">
    <property type="component" value="Unassembled WGS sequence"/>
</dbReference>
<sequence length="527" mass="60387">MAQQHSPPSNWDRWPGHYQQNAQYSAIDTSGIISYDPRVSSAAPLPSHHHHEAQYAMGTTYTMASVPSMAPPHTNFGVHPYTPTSPTSMVLPYRQFGDDRSALGETSHGLPYQHRESQPIYRRDYVTSPQIKRDPVPSQLPLPAAPEQGNSSEAPVPEVTPKPYVGKTHIDEMMRAIQAQESDEEDDVEEEEEEEEDGEEEDEDEEDQDTPKGSLQSPPCSSVGSRCSSPRSTKSKRRNKLSKEKRRCTWEGCKRTFTQGTHMRIHMRSHTGEKPYACTFQNCHWTFSQHGNLKTHFRRHTGEKPYKCDQCPREFAQKGNLRAHQSVHDPTKRFHCLIDNCDKPFTQRGNLKNHQNKFHKESVMKYIELFSNKTLNELQDPEDRKLFVHFKDVYKNMNRGIKGRGRGRTIQKKSNNNQMQALHDVPMYPSQQRTPPMEHSIPHQFSHLPAYPQHGLPQAQSWQGYPVAPRDGSYHVVPATRTHYDMYELEHENMSSSASSAGTISTPATSVYDEEHGRSLAFRDRLY</sequence>
<proteinExistence type="predicted"/>
<evidence type="ECO:0000256" key="3">
    <source>
        <dbReference type="ARBA" id="ARBA00022833"/>
    </source>
</evidence>
<dbReference type="InterPro" id="IPR036236">
    <property type="entry name" value="Znf_C2H2_sf"/>
</dbReference>
<feature type="domain" description="C2H2-type" evidence="6">
    <location>
        <begin position="246"/>
        <end position="275"/>
    </location>
</feature>
<dbReference type="PROSITE" id="PS00028">
    <property type="entry name" value="ZINC_FINGER_C2H2_1"/>
    <property type="match status" value="4"/>
</dbReference>
<dbReference type="EMBL" id="JARVKM010000251">
    <property type="protein sequence ID" value="KAK9769139.1"/>
    <property type="molecule type" value="Genomic_DNA"/>
</dbReference>
<feature type="compositionally biased region" description="Low complexity" evidence="5">
    <location>
        <begin position="217"/>
        <end position="232"/>
    </location>
</feature>
<evidence type="ECO:0000313" key="7">
    <source>
        <dbReference type="EMBL" id="KAK9769139.1"/>
    </source>
</evidence>
<feature type="domain" description="C2H2-type" evidence="6">
    <location>
        <begin position="306"/>
        <end position="333"/>
    </location>
</feature>
<feature type="compositionally biased region" description="Basic and acidic residues" evidence="5">
    <location>
        <begin position="113"/>
        <end position="135"/>
    </location>
</feature>
<feature type="region of interest" description="Disordered" evidence="5">
    <location>
        <begin position="180"/>
        <end position="243"/>
    </location>
</feature>
<organism evidence="7 8">
    <name type="scientific">Seiridium cardinale</name>
    <dbReference type="NCBI Taxonomy" id="138064"/>
    <lineage>
        <taxon>Eukaryota</taxon>
        <taxon>Fungi</taxon>
        <taxon>Dikarya</taxon>
        <taxon>Ascomycota</taxon>
        <taxon>Pezizomycotina</taxon>
        <taxon>Sordariomycetes</taxon>
        <taxon>Xylariomycetidae</taxon>
        <taxon>Amphisphaeriales</taxon>
        <taxon>Sporocadaceae</taxon>
        <taxon>Seiridium</taxon>
    </lineage>
</organism>
<feature type="region of interest" description="Disordered" evidence="5">
    <location>
        <begin position="99"/>
        <end position="164"/>
    </location>
</feature>
<feature type="domain" description="C2H2-type" evidence="6">
    <location>
        <begin position="334"/>
        <end position="359"/>
    </location>
</feature>
<name>A0ABR2X5W1_9PEZI</name>
<evidence type="ECO:0000259" key="6">
    <source>
        <dbReference type="PROSITE" id="PS50157"/>
    </source>
</evidence>
<dbReference type="PROSITE" id="PS50157">
    <property type="entry name" value="ZINC_FINGER_C2H2_2"/>
    <property type="match status" value="4"/>
</dbReference>
<dbReference type="Pfam" id="PF00096">
    <property type="entry name" value="zf-C2H2"/>
    <property type="match status" value="2"/>
</dbReference>
<keyword evidence="3" id="KW-0862">Zinc</keyword>
<comment type="caution">
    <text evidence="7">The sequence shown here is derived from an EMBL/GenBank/DDBJ whole genome shotgun (WGS) entry which is preliminary data.</text>
</comment>
<evidence type="ECO:0000256" key="2">
    <source>
        <dbReference type="ARBA" id="ARBA00022771"/>
    </source>
</evidence>
<dbReference type="Gene3D" id="3.30.160.60">
    <property type="entry name" value="Classic Zinc Finger"/>
    <property type="match status" value="4"/>
</dbReference>
<feature type="compositionally biased region" description="Basic residues" evidence="5">
    <location>
        <begin position="233"/>
        <end position="243"/>
    </location>
</feature>
<evidence type="ECO:0000313" key="8">
    <source>
        <dbReference type="Proteomes" id="UP001465668"/>
    </source>
</evidence>
<feature type="compositionally biased region" description="Acidic residues" evidence="5">
    <location>
        <begin position="181"/>
        <end position="208"/>
    </location>
</feature>
<evidence type="ECO:0000256" key="1">
    <source>
        <dbReference type="ARBA" id="ARBA00022723"/>
    </source>
</evidence>
<keyword evidence="1" id="KW-0479">Metal-binding</keyword>
<gene>
    <name evidence="7" type="ORF">SCAR479_02383</name>
</gene>
<reference evidence="7 8" key="1">
    <citation type="submission" date="2024-02" db="EMBL/GenBank/DDBJ databases">
        <title>First draft genome assembly of two strains of Seiridium cardinale.</title>
        <authorList>
            <person name="Emiliani G."/>
            <person name="Scali E."/>
        </authorList>
    </citation>
    <scope>NUCLEOTIDE SEQUENCE [LARGE SCALE GENOMIC DNA]</scope>
    <source>
        <strain evidence="7 8">BM-138-000479</strain>
    </source>
</reference>
<dbReference type="SUPFAM" id="SSF57667">
    <property type="entry name" value="beta-beta-alpha zinc fingers"/>
    <property type="match status" value="2"/>
</dbReference>
<protein>
    <submittedName>
        <fullName evidence="7">C2H2-type domain-containing protein</fullName>
    </submittedName>
</protein>
<evidence type="ECO:0000256" key="4">
    <source>
        <dbReference type="PROSITE-ProRule" id="PRU00042"/>
    </source>
</evidence>
<dbReference type="SMART" id="SM00355">
    <property type="entry name" value="ZnF_C2H2"/>
    <property type="match status" value="4"/>
</dbReference>
<dbReference type="InterPro" id="IPR013087">
    <property type="entry name" value="Znf_C2H2_type"/>
</dbReference>
<dbReference type="PANTHER" id="PTHR23235">
    <property type="entry name" value="KRUEPPEL-LIKE TRANSCRIPTION FACTOR"/>
    <property type="match status" value="1"/>
</dbReference>
<accession>A0ABR2X5W1</accession>
<keyword evidence="2 4" id="KW-0863">Zinc-finger</keyword>
<evidence type="ECO:0000256" key="5">
    <source>
        <dbReference type="SAM" id="MobiDB-lite"/>
    </source>
</evidence>
<feature type="domain" description="C2H2-type" evidence="6">
    <location>
        <begin position="276"/>
        <end position="305"/>
    </location>
</feature>
<keyword evidence="8" id="KW-1185">Reference proteome</keyword>